<evidence type="ECO:0000256" key="1">
    <source>
        <dbReference type="ARBA" id="ARBA00022737"/>
    </source>
</evidence>
<organism evidence="3 4">
    <name type="scientific">Lithospermum erythrorhizon</name>
    <name type="common">Purple gromwell</name>
    <name type="synonym">Lithospermum officinale var. erythrorhizon</name>
    <dbReference type="NCBI Taxonomy" id="34254"/>
    <lineage>
        <taxon>Eukaryota</taxon>
        <taxon>Viridiplantae</taxon>
        <taxon>Streptophyta</taxon>
        <taxon>Embryophyta</taxon>
        <taxon>Tracheophyta</taxon>
        <taxon>Spermatophyta</taxon>
        <taxon>Magnoliopsida</taxon>
        <taxon>eudicotyledons</taxon>
        <taxon>Gunneridae</taxon>
        <taxon>Pentapetalae</taxon>
        <taxon>asterids</taxon>
        <taxon>lamiids</taxon>
        <taxon>Boraginales</taxon>
        <taxon>Boraginaceae</taxon>
        <taxon>Boraginoideae</taxon>
        <taxon>Lithospermeae</taxon>
        <taxon>Lithospermum</taxon>
    </lineage>
</organism>
<keyword evidence="1" id="KW-0677">Repeat</keyword>
<dbReference type="Proteomes" id="UP001454036">
    <property type="component" value="Unassembled WGS sequence"/>
</dbReference>
<dbReference type="NCBIfam" id="TIGR00756">
    <property type="entry name" value="PPR"/>
    <property type="match status" value="5"/>
</dbReference>
<evidence type="ECO:0000256" key="2">
    <source>
        <dbReference type="PROSITE-ProRule" id="PRU00708"/>
    </source>
</evidence>
<dbReference type="InterPro" id="IPR046960">
    <property type="entry name" value="PPR_At4g14850-like_plant"/>
</dbReference>
<dbReference type="GO" id="GO:0009451">
    <property type="term" value="P:RNA modification"/>
    <property type="evidence" value="ECO:0007669"/>
    <property type="project" value="InterPro"/>
</dbReference>
<name>A0AAV3P7E1_LITER</name>
<feature type="repeat" description="PPR" evidence="2">
    <location>
        <begin position="211"/>
        <end position="245"/>
    </location>
</feature>
<dbReference type="FunFam" id="1.25.40.10:FF:000184">
    <property type="entry name" value="Pentatricopeptide repeat-containing protein, chloroplastic"/>
    <property type="match status" value="1"/>
</dbReference>
<dbReference type="Pfam" id="PF20431">
    <property type="entry name" value="E_motif"/>
    <property type="match status" value="1"/>
</dbReference>
<dbReference type="AlphaFoldDB" id="A0AAV3P7E1"/>
<proteinExistence type="predicted"/>
<dbReference type="PROSITE" id="PS51375">
    <property type="entry name" value="PPR"/>
    <property type="match status" value="5"/>
</dbReference>
<keyword evidence="4" id="KW-1185">Reference proteome</keyword>
<dbReference type="GO" id="GO:0003723">
    <property type="term" value="F:RNA binding"/>
    <property type="evidence" value="ECO:0007669"/>
    <property type="project" value="InterPro"/>
</dbReference>
<feature type="repeat" description="PPR" evidence="2">
    <location>
        <begin position="410"/>
        <end position="444"/>
    </location>
</feature>
<evidence type="ECO:0000313" key="4">
    <source>
        <dbReference type="Proteomes" id="UP001454036"/>
    </source>
</evidence>
<dbReference type="Gene3D" id="1.25.40.10">
    <property type="entry name" value="Tetratricopeptide repeat domain"/>
    <property type="match status" value="4"/>
</dbReference>
<dbReference type="FunFam" id="1.25.40.10:FF:000348">
    <property type="entry name" value="Pentatricopeptide repeat-containing protein chloroplastic"/>
    <property type="match status" value="1"/>
</dbReference>
<reference evidence="3 4" key="1">
    <citation type="submission" date="2024-01" db="EMBL/GenBank/DDBJ databases">
        <title>The complete chloroplast genome sequence of Lithospermum erythrorhizon: insights into the phylogenetic relationship among Boraginaceae species and the maternal lineages of purple gromwells.</title>
        <authorList>
            <person name="Okada T."/>
            <person name="Watanabe K."/>
        </authorList>
    </citation>
    <scope>NUCLEOTIDE SEQUENCE [LARGE SCALE GENOMIC DNA]</scope>
</reference>
<evidence type="ECO:0008006" key="5">
    <source>
        <dbReference type="Google" id="ProtNLM"/>
    </source>
</evidence>
<dbReference type="PANTHER" id="PTHR47926:SF437">
    <property type="entry name" value="PENTACOTRIPEPTIDE-REPEAT REGION OF PRORP DOMAIN-CONTAINING PROTEIN"/>
    <property type="match status" value="1"/>
</dbReference>
<feature type="repeat" description="PPR" evidence="2">
    <location>
        <begin position="273"/>
        <end position="307"/>
    </location>
</feature>
<accession>A0AAV3P7E1</accession>
<protein>
    <recommendedName>
        <fullName evidence="5">Pentatricopeptide repeat-containing protein</fullName>
    </recommendedName>
</protein>
<sequence length="603" mass="68174">MSSQALWSPLEKKCIFLLQYHKHTRATLLQLQAFMLRNSLETNLNLITTLISTFSSSVPINGIHHSRLIFNQISQKSDTFLCNTLLKSYMNSKEYTECIGLYKWLLTNTEFKPDNYTFSTLVKCCGSNFLTWEGLEVHDHVVKFGFRSNLYVSTSLVDMYGKVGRVEFARMVFDEMTEWSAVSWTALIGGYLRCGDLGMATELFDMVIEKDSASYNVMIDAYVKRGEMELAGSLFSSMPEKNVVSWTSMIDGYCGVGNLVEARLLFDVMPRRNLFSWNAMIGGYSQNNEPHEALSLFDELQRTTMFEPDDITVLSVLPAIADLGALDLGNWVHQYVKKKKFDRSSNVCTAIVDMYAKCGEIVKAREVFEDIGVKETSTWNALINGLAINGFAKEALDIFSEMRSRGFKPNEITMLGVLSACNHGGLVEEGKSWFKAMKELGLTPKIKHYGCLVDLLGRAGCLEEAEKLIEIMPYEANGIILSSFLFACGYFKDVIRAERVINKAIALDPLNDGNYVMLRNLYATERRWGHVEEIKGLMRKKGARKEVGCSVIEINSQVWEFISGDKGHPQWEEIYFKLGNLLQIMKGQNIYTSDPFGFVEAQA</sequence>
<dbReference type="InterPro" id="IPR046848">
    <property type="entry name" value="E_motif"/>
</dbReference>
<feature type="repeat" description="PPR" evidence="2">
    <location>
        <begin position="375"/>
        <end position="409"/>
    </location>
</feature>
<comment type="caution">
    <text evidence="3">The sequence shown here is derived from an EMBL/GenBank/DDBJ whole genome shotgun (WGS) entry which is preliminary data.</text>
</comment>
<dbReference type="PANTHER" id="PTHR47926">
    <property type="entry name" value="PENTATRICOPEPTIDE REPEAT-CONTAINING PROTEIN"/>
    <property type="match status" value="1"/>
</dbReference>
<dbReference type="Pfam" id="PF13041">
    <property type="entry name" value="PPR_2"/>
    <property type="match status" value="2"/>
</dbReference>
<gene>
    <name evidence="3" type="ORF">LIER_07240</name>
</gene>
<evidence type="ECO:0000313" key="3">
    <source>
        <dbReference type="EMBL" id="GAA0147577.1"/>
    </source>
</evidence>
<feature type="repeat" description="PPR" evidence="2">
    <location>
        <begin position="180"/>
        <end position="210"/>
    </location>
</feature>
<dbReference type="EMBL" id="BAABME010001102">
    <property type="protein sequence ID" value="GAA0147577.1"/>
    <property type="molecule type" value="Genomic_DNA"/>
</dbReference>
<dbReference type="InterPro" id="IPR011990">
    <property type="entry name" value="TPR-like_helical_dom_sf"/>
</dbReference>
<dbReference type="Pfam" id="PF01535">
    <property type="entry name" value="PPR"/>
    <property type="match status" value="7"/>
</dbReference>
<dbReference type="InterPro" id="IPR002885">
    <property type="entry name" value="PPR_rpt"/>
</dbReference>